<comment type="similarity">
    <text evidence="2">Belongs to the UPF0126 family.</text>
</comment>
<feature type="transmembrane region" description="Helical" evidence="7">
    <location>
        <begin position="38"/>
        <end position="59"/>
    </location>
</feature>
<dbReference type="Proteomes" id="UP000290942">
    <property type="component" value="Chromosome"/>
</dbReference>
<keyword evidence="4 7" id="KW-0812">Transmembrane</keyword>
<evidence type="ECO:0000256" key="1">
    <source>
        <dbReference type="ARBA" id="ARBA00004651"/>
    </source>
</evidence>
<organism evidence="9 10">
    <name type="scientific">Mycoplasmopsis bovigenitalium</name>
    <dbReference type="NCBI Taxonomy" id="2112"/>
    <lineage>
        <taxon>Bacteria</taxon>
        <taxon>Bacillati</taxon>
        <taxon>Mycoplasmatota</taxon>
        <taxon>Mycoplasmoidales</taxon>
        <taxon>Metamycoplasmataceae</taxon>
        <taxon>Mycoplasmopsis</taxon>
    </lineage>
</organism>
<comment type="subcellular location">
    <subcellularLocation>
        <location evidence="1">Cell membrane</location>
        <topology evidence="1">Multi-pass membrane protein</topology>
    </subcellularLocation>
</comment>
<keyword evidence="6 7" id="KW-0472">Membrane</keyword>
<evidence type="ECO:0000313" key="9">
    <source>
        <dbReference type="EMBL" id="VEU60841.1"/>
    </source>
</evidence>
<evidence type="ECO:0000256" key="3">
    <source>
        <dbReference type="ARBA" id="ARBA00022475"/>
    </source>
</evidence>
<evidence type="ECO:0000259" key="8">
    <source>
        <dbReference type="Pfam" id="PF03458"/>
    </source>
</evidence>
<evidence type="ECO:0000313" key="10">
    <source>
        <dbReference type="Proteomes" id="UP000290942"/>
    </source>
</evidence>
<dbReference type="PANTHER" id="PTHR30506:SF3">
    <property type="entry name" value="UPF0126 INNER MEMBRANE PROTEIN YADS-RELATED"/>
    <property type="match status" value="1"/>
</dbReference>
<evidence type="ECO:0000256" key="5">
    <source>
        <dbReference type="ARBA" id="ARBA00022989"/>
    </source>
</evidence>
<proteinExistence type="inferred from homology"/>
<feature type="transmembrane region" description="Helical" evidence="7">
    <location>
        <begin position="132"/>
        <end position="154"/>
    </location>
</feature>
<evidence type="ECO:0000256" key="4">
    <source>
        <dbReference type="ARBA" id="ARBA00022692"/>
    </source>
</evidence>
<evidence type="ECO:0000256" key="6">
    <source>
        <dbReference type="ARBA" id="ARBA00023136"/>
    </source>
</evidence>
<evidence type="ECO:0000256" key="2">
    <source>
        <dbReference type="ARBA" id="ARBA00008193"/>
    </source>
</evidence>
<gene>
    <name evidence="9" type="primary">yicG</name>
    <name evidence="9" type="ORF">NCTC10122_00444</name>
</gene>
<feature type="transmembrane region" description="Helical" evidence="7">
    <location>
        <begin position="166"/>
        <end position="182"/>
    </location>
</feature>
<feature type="transmembrane region" description="Helical" evidence="7">
    <location>
        <begin position="188"/>
        <end position="209"/>
    </location>
</feature>
<evidence type="ECO:0000256" key="7">
    <source>
        <dbReference type="SAM" id="Phobius"/>
    </source>
</evidence>
<keyword evidence="5 7" id="KW-1133">Transmembrane helix</keyword>
<dbReference type="RefSeq" id="WP_129687735.1">
    <property type="nucleotide sequence ID" value="NZ_LR214970.1"/>
</dbReference>
<dbReference type="AlphaFoldDB" id="A0A449A9E3"/>
<feature type="transmembrane region" description="Helical" evidence="7">
    <location>
        <begin position="99"/>
        <end position="120"/>
    </location>
</feature>
<keyword evidence="3" id="KW-1003">Cell membrane</keyword>
<dbReference type="InterPro" id="IPR005115">
    <property type="entry name" value="Gly_transporter"/>
</dbReference>
<dbReference type="EMBL" id="LR214970">
    <property type="protein sequence ID" value="VEU60841.1"/>
    <property type="molecule type" value="Genomic_DNA"/>
</dbReference>
<accession>A0A449A9E3</accession>
<name>A0A449A9E3_9BACT</name>
<sequence>MLKILGLELDWVTIFEIIGTIAFAASGADVAIKKKMDLFGITVLGVTTAVGGGIIRDIILNKDELTAFTSPIYISLAIVASIITFLLKNKRIIDVDSKFFNFVDALGLGVFTIVGSQQAIEIKQITEINARNIILIMFTGAITGVGGGIIRDIFANRVPVIFEKNIYALASVLGTIVLMLLYRVDIKFAMLIASFTVIMVRILSIKFNVSLPKPK</sequence>
<protein>
    <submittedName>
        <fullName evidence="9">Predicted membrane protein</fullName>
    </submittedName>
</protein>
<dbReference type="PANTHER" id="PTHR30506">
    <property type="entry name" value="INNER MEMBRANE PROTEIN"/>
    <property type="match status" value="1"/>
</dbReference>
<feature type="domain" description="Glycine transporter" evidence="8">
    <location>
        <begin position="14"/>
        <end position="88"/>
    </location>
</feature>
<dbReference type="GO" id="GO:0005886">
    <property type="term" value="C:plasma membrane"/>
    <property type="evidence" value="ECO:0007669"/>
    <property type="project" value="UniProtKB-SubCell"/>
</dbReference>
<feature type="transmembrane region" description="Helical" evidence="7">
    <location>
        <begin position="65"/>
        <end position="87"/>
    </location>
</feature>
<feature type="transmembrane region" description="Helical" evidence="7">
    <location>
        <begin position="12"/>
        <end position="31"/>
    </location>
</feature>
<reference evidence="9 10" key="1">
    <citation type="submission" date="2019-01" db="EMBL/GenBank/DDBJ databases">
        <authorList>
            <consortium name="Pathogen Informatics"/>
        </authorList>
    </citation>
    <scope>NUCLEOTIDE SEQUENCE [LARGE SCALE GENOMIC DNA]</scope>
    <source>
        <strain evidence="9 10">NCTC10122</strain>
    </source>
</reference>
<feature type="domain" description="Glycine transporter" evidence="8">
    <location>
        <begin position="102"/>
        <end position="182"/>
    </location>
</feature>
<dbReference type="Pfam" id="PF03458">
    <property type="entry name" value="Gly_transporter"/>
    <property type="match status" value="2"/>
</dbReference>